<evidence type="ECO:0000256" key="1">
    <source>
        <dbReference type="ARBA" id="ARBA00004123"/>
    </source>
</evidence>
<feature type="compositionally biased region" description="Polar residues" evidence="4">
    <location>
        <begin position="22"/>
        <end position="39"/>
    </location>
</feature>
<dbReference type="AlphaFoldDB" id="A0A836BPD4"/>
<sequence length="876" mass="87140">MHKEDVAPLQGADERKPYEPLLSSTSLPVHVPSPSTGAPLSTLRMGLHHGFVLDSAPSKETASQEDAPPFVVDAVSFAGGAVWCGDFCPPPRGVPTSAMRSLPPRSPPPIPAPAPGDEGDEFMLIGAHPPGQATHSTNVPLSGPGVLQLWAMPHGATSALCPQGVPTCSLLIAHEGAVAWDIRWCAAPGCIWTEGEAESGPGSGGSESASGSGSESLPVLGLVAAVLGSGDVIITAVPHPAALGLAPPPPAAAAADAAAGAGADAPGTGTGTGTVADGAVSANAGGANGAAPMEGVEGEAAGPSTAADPPSAAGDAAAAAAAAAPAADGDGGGDGGGTGAYGGPGDASELCSPCKGPAPAVSGMPPPAPAPLVRLLRPSVLLRARQALGGALPSCCDWHSPDPRRGPPQVLVGCWDGSAALWRLPRAAAAGAGAGLGLERPQSPLQLLFHIRADVMPLRRVASAPVWDTDFPRPAAAAGAAAAGAGAAAAAAAGVAAAAEGDGEGGGGGKGRKRARGDKDKAGGEGKGKDADKGDKGKWQGTAGGSGDAPKPAEPEPGDQGAAPPPLSLEARAAAAGCGVTGRAGSAGGPGPHMFVTLGYAGRFRLWDDRDVTRPALDLLVHRSYAHDGAWLRRPCGMAVVMDDGGLRTVLADTGAVLAGDDSGTSFFTFKEPSSQCLWSCAYSPELQLLLYGGADGVLGGAAWESPMDNRYRRPHVPIAGLVRDGPHLRLVGPSDLRGLQLLYPGGPYWRGVEAAGRVPRRDSVSDPRVTLFMVRAGYGAPADRARRSVCMVTRAGGGAEGERGQVRSAMVGGAQMRGGRGRGRMRAGSGAGRGEGRSREVGDDVEGVVGGGTVWVAMGWGAGLVRFMRLSVSTP</sequence>
<dbReference type="InterPro" id="IPR052416">
    <property type="entry name" value="GTF3C_component"/>
</dbReference>
<reference evidence="5" key="1">
    <citation type="journal article" date="2020" name="bioRxiv">
        <title>Comparative genomics of Chlamydomonas.</title>
        <authorList>
            <person name="Craig R.J."/>
            <person name="Hasan A.R."/>
            <person name="Ness R.W."/>
            <person name="Keightley P.D."/>
        </authorList>
    </citation>
    <scope>NUCLEOTIDE SEQUENCE</scope>
    <source>
        <strain evidence="5">CCAP 11/70</strain>
    </source>
</reference>
<feature type="region of interest" description="Disordered" evidence="4">
    <location>
        <begin position="1"/>
        <end position="41"/>
    </location>
</feature>
<feature type="region of interest" description="Disordered" evidence="4">
    <location>
        <begin position="814"/>
        <end position="845"/>
    </location>
</feature>
<evidence type="ECO:0000313" key="6">
    <source>
        <dbReference type="Proteomes" id="UP000612055"/>
    </source>
</evidence>
<dbReference type="InterPro" id="IPR036322">
    <property type="entry name" value="WD40_repeat_dom_sf"/>
</dbReference>
<keyword evidence="6" id="KW-1185">Reference proteome</keyword>
<dbReference type="PANTHER" id="PTHR15052">
    <property type="entry name" value="RNA POLYMERASE III TRANSCRIPTION INITIATION FACTOR COMPLEX SUBUNIT"/>
    <property type="match status" value="1"/>
</dbReference>
<dbReference type="GO" id="GO:0000127">
    <property type="term" value="C:transcription factor TFIIIC complex"/>
    <property type="evidence" value="ECO:0007669"/>
    <property type="project" value="TreeGrafter"/>
</dbReference>
<evidence type="ECO:0000256" key="2">
    <source>
        <dbReference type="ARBA" id="ARBA00023163"/>
    </source>
</evidence>
<feature type="region of interest" description="Disordered" evidence="4">
    <location>
        <begin position="288"/>
        <end position="318"/>
    </location>
</feature>
<evidence type="ECO:0000256" key="3">
    <source>
        <dbReference type="ARBA" id="ARBA00023242"/>
    </source>
</evidence>
<feature type="compositionally biased region" description="Pro residues" evidence="4">
    <location>
        <begin position="104"/>
        <end position="114"/>
    </location>
</feature>
<feature type="compositionally biased region" description="Low complexity" evidence="4">
    <location>
        <begin position="300"/>
        <end position="318"/>
    </location>
</feature>
<gene>
    <name evidence="5" type="ORF">HYH03_017215</name>
</gene>
<keyword evidence="3" id="KW-0539">Nucleus</keyword>
<evidence type="ECO:0000313" key="5">
    <source>
        <dbReference type="EMBL" id="KAG2483970.1"/>
    </source>
</evidence>
<feature type="compositionally biased region" description="Basic and acidic residues" evidence="4">
    <location>
        <begin position="517"/>
        <end position="538"/>
    </location>
</feature>
<feature type="compositionally biased region" description="Basic and acidic residues" evidence="4">
    <location>
        <begin position="1"/>
        <end position="18"/>
    </location>
</feature>
<accession>A0A836BPD4</accession>
<evidence type="ECO:0000256" key="4">
    <source>
        <dbReference type="SAM" id="MobiDB-lite"/>
    </source>
</evidence>
<proteinExistence type="predicted"/>
<keyword evidence="2" id="KW-0804">Transcription</keyword>
<dbReference type="OrthoDB" id="4703at2759"/>
<dbReference type="Proteomes" id="UP000612055">
    <property type="component" value="Unassembled WGS sequence"/>
</dbReference>
<dbReference type="GO" id="GO:0006383">
    <property type="term" value="P:transcription by RNA polymerase III"/>
    <property type="evidence" value="ECO:0007669"/>
    <property type="project" value="TreeGrafter"/>
</dbReference>
<dbReference type="GO" id="GO:0005634">
    <property type="term" value="C:nucleus"/>
    <property type="evidence" value="ECO:0007669"/>
    <property type="project" value="UniProtKB-SubCell"/>
</dbReference>
<comment type="caution">
    <text evidence="5">The sequence shown here is derived from an EMBL/GenBank/DDBJ whole genome shotgun (WGS) entry which is preliminary data.</text>
</comment>
<feature type="region of interest" description="Disordered" evidence="4">
    <location>
        <begin position="499"/>
        <end position="566"/>
    </location>
</feature>
<dbReference type="EMBL" id="JAEHOE010000161">
    <property type="protein sequence ID" value="KAG2483970.1"/>
    <property type="molecule type" value="Genomic_DNA"/>
</dbReference>
<name>A0A836BPD4_9CHLO</name>
<comment type="subcellular location">
    <subcellularLocation>
        <location evidence="1">Nucleus</location>
    </subcellularLocation>
</comment>
<organism evidence="5 6">
    <name type="scientific">Edaphochlamys debaryana</name>
    <dbReference type="NCBI Taxonomy" id="47281"/>
    <lineage>
        <taxon>Eukaryota</taxon>
        <taxon>Viridiplantae</taxon>
        <taxon>Chlorophyta</taxon>
        <taxon>core chlorophytes</taxon>
        <taxon>Chlorophyceae</taxon>
        <taxon>CS clade</taxon>
        <taxon>Chlamydomonadales</taxon>
        <taxon>Chlamydomonadales incertae sedis</taxon>
        <taxon>Edaphochlamys</taxon>
    </lineage>
</organism>
<feature type="region of interest" description="Disordered" evidence="4">
    <location>
        <begin position="95"/>
        <end position="114"/>
    </location>
</feature>
<dbReference type="SUPFAM" id="SSF50978">
    <property type="entry name" value="WD40 repeat-like"/>
    <property type="match status" value="1"/>
</dbReference>
<dbReference type="PANTHER" id="PTHR15052:SF2">
    <property type="entry name" value="GENERAL TRANSCRIPTION FACTOR 3C POLYPEPTIDE 2"/>
    <property type="match status" value="1"/>
</dbReference>
<protein>
    <submittedName>
        <fullName evidence="5">Uncharacterized protein</fullName>
    </submittedName>
</protein>